<evidence type="ECO:0008006" key="4">
    <source>
        <dbReference type="Google" id="ProtNLM"/>
    </source>
</evidence>
<evidence type="ECO:0000313" key="3">
    <source>
        <dbReference type="Proteomes" id="UP001551675"/>
    </source>
</evidence>
<reference evidence="2 3" key="1">
    <citation type="submission" date="2024-06" db="EMBL/GenBank/DDBJ databases">
        <title>The Natural Products Discovery Center: Release of the First 8490 Sequenced Strains for Exploring Actinobacteria Biosynthetic Diversity.</title>
        <authorList>
            <person name="Kalkreuter E."/>
            <person name="Kautsar S.A."/>
            <person name="Yang D."/>
            <person name="Bader C.D."/>
            <person name="Teijaro C.N."/>
            <person name="Fluegel L."/>
            <person name="Davis C.M."/>
            <person name="Simpson J.R."/>
            <person name="Lauterbach L."/>
            <person name="Steele A.D."/>
            <person name="Gui C."/>
            <person name="Meng S."/>
            <person name="Li G."/>
            <person name="Viehrig K."/>
            <person name="Ye F."/>
            <person name="Su P."/>
            <person name="Kiefer A.F."/>
            <person name="Nichols A."/>
            <person name="Cepeda A.J."/>
            <person name="Yan W."/>
            <person name="Fan B."/>
            <person name="Jiang Y."/>
            <person name="Adhikari A."/>
            <person name="Zheng C.-J."/>
            <person name="Schuster L."/>
            <person name="Cowan T.M."/>
            <person name="Smanski M.J."/>
            <person name="Chevrette M.G."/>
            <person name="De Carvalho L.P.S."/>
            <person name="Shen B."/>
        </authorList>
    </citation>
    <scope>NUCLEOTIDE SEQUENCE [LARGE SCALE GENOMIC DNA]</scope>
    <source>
        <strain evidence="2 3">NPDC050100</strain>
    </source>
</reference>
<gene>
    <name evidence="2" type="ORF">AB0I59_37260</name>
</gene>
<name>A0ABV3GSK5_MICGL</name>
<feature type="region of interest" description="Disordered" evidence="1">
    <location>
        <begin position="27"/>
        <end position="46"/>
    </location>
</feature>
<protein>
    <recommendedName>
        <fullName evidence="4">Exo-alpha-sialidase</fullName>
    </recommendedName>
</protein>
<proteinExistence type="predicted"/>
<comment type="caution">
    <text evidence="2">The sequence shown here is derived from an EMBL/GenBank/DDBJ whole genome shotgun (WGS) entry which is preliminary data.</text>
</comment>
<sequence length="458" mass="48919">MGPSLVLGALVLGALVLGSWGCSALSPGTGHSPGAGVRPSPGGVRTVASPRPVAAPTLSLRAVKAPALTSVPAQPSSCRQPPERTDDFQAAGKAPNWKRLTVDKDDTHTDPRQVAATADGTIWAVYNRDPFKTGVLRRWDGSAWQAFDIPPAPVDGPFDRTSNPHAVEGLAVVSAQRVRVFGRALYTGGSSRPGVFVHTFERGRWRSEVFPIATTSADSVDVYGPWLKYGRQALRWNGSAWRSYRLPIPRLGVPSYGGLLVGGRGDEIWAVGVPGRDSEGGHRAGVLRWAGSGWQEIGMPELGGPAKGVLAGDRVVGTSLRVNDVAVLGPGDVWVVGAAAMLVETGEDEEMGFRPVALHWDGRSWSCHWGPVPTSGGESRWFEHAEPDGAGGMWTVDDADELWHLSSGRWTRGRLPAFDGCTAYGADLVLRPGTREVYALGAYRCGRGIDRSALWRTR</sequence>
<organism evidence="2 3">
    <name type="scientific">Microtetraspora glauca</name>
    <dbReference type="NCBI Taxonomy" id="1996"/>
    <lineage>
        <taxon>Bacteria</taxon>
        <taxon>Bacillati</taxon>
        <taxon>Actinomycetota</taxon>
        <taxon>Actinomycetes</taxon>
        <taxon>Streptosporangiales</taxon>
        <taxon>Streptosporangiaceae</taxon>
        <taxon>Microtetraspora</taxon>
    </lineage>
</organism>
<dbReference type="EMBL" id="JBFALK010000028">
    <property type="protein sequence ID" value="MEV0974277.1"/>
    <property type="molecule type" value="Genomic_DNA"/>
</dbReference>
<evidence type="ECO:0000313" key="2">
    <source>
        <dbReference type="EMBL" id="MEV0974277.1"/>
    </source>
</evidence>
<dbReference type="RefSeq" id="WP_358140691.1">
    <property type="nucleotide sequence ID" value="NZ_JBFALK010000028.1"/>
</dbReference>
<keyword evidence="3" id="KW-1185">Reference proteome</keyword>
<evidence type="ECO:0000256" key="1">
    <source>
        <dbReference type="SAM" id="MobiDB-lite"/>
    </source>
</evidence>
<dbReference type="Proteomes" id="UP001551675">
    <property type="component" value="Unassembled WGS sequence"/>
</dbReference>
<feature type="region of interest" description="Disordered" evidence="1">
    <location>
        <begin position="69"/>
        <end position="95"/>
    </location>
</feature>
<accession>A0ABV3GSK5</accession>